<dbReference type="SUPFAM" id="SSF52540">
    <property type="entry name" value="P-loop containing nucleoside triphosphate hydrolases"/>
    <property type="match status" value="1"/>
</dbReference>
<dbReference type="InterPro" id="IPR022458">
    <property type="entry name" value="Conjugative_coupling_TraG/TraD"/>
</dbReference>
<dbReference type="Gene3D" id="3.40.50.300">
    <property type="entry name" value="P-loop containing nucleotide triphosphate hydrolases"/>
    <property type="match status" value="2"/>
</dbReference>
<dbReference type="Pfam" id="PF12696">
    <property type="entry name" value="TraG-D_C"/>
    <property type="match status" value="1"/>
</dbReference>
<name>A0A4Q2VGS4_FUSOX</name>
<dbReference type="CDD" id="cd01127">
    <property type="entry name" value="TrwB_TraG_TraD_VirD4"/>
    <property type="match status" value="2"/>
</dbReference>
<dbReference type="SMART" id="SM00052">
    <property type="entry name" value="EAL"/>
    <property type="match status" value="1"/>
</dbReference>
<dbReference type="InterPro" id="IPR001633">
    <property type="entry name" value="EAL_dom"/>
</dbReference>
<comment type="caution">
    <text evidence="3">The sequence shown here is derived from an EMBL/GenBank/DDBJ whole genome shotgun (WGS) entry which is preliminary data.</text>
</comment>
<gene>
    <name evidence="3" type="ORF">BFJ63_vAg13554</name>
</gene>
<protein>
    <recommendedName>
        <fullName evidence="2">EAL domain-containing protein</fullName>
    </recommendedName>
</protein>
<dbReference type="Pfam" id="PF10412">
    <property type="entry name" value="TrwB_AAD_bind"/>
    <property type="match status" value="1"/>
</dbReference>
<dbReference type="PANTHER" id="PTHR30121:SF6">
    <property type="entry name" value="SLR6007 PROTEIN"/>
    <property type="match status" value="1"/>
</dbReference>
<dbReference type="Proteomes" id="UP000290540">
    <property type="component" value="Unassembled WGS sequence"/>
</dbReference>
<reference evidence="3 4" key="1">
    <citation type="submission" date="2016-12" db="EMBL/GenBank/DDBJ databases">
        <title>Draft genome sequence of Fusarium oxysporum causing rot on Narcissus.</title>
        <authorList>
            <person name="Armitage A.D."/>
            <person name="Taylor A."/>
            <person name="Clarkson J.P."/>
            <person name="Harrison R.J."/>
            <person name="Jackson A.C."/>
        </authorList>
    </citation>
    <scope>NUCLEOTIDE SEQUENCE [LARGE SCALE GENOMIC DNA]</scope>
    <source>
        <strain evidence="3 4">N139</strain>
    </source>
</reference>
<feature type="domain" description="EAL" evidence="2">
    <location>
        <begin position="810"/>
        <end position="1023"/>
    </location>
</feature>
<dbReference type="InterPro" id="IPR035919">
    <property type="entry name" value="EAL_sf"/>
</dbReference>
<accession>A0A4Q2VGS4</accession>
<dbReference type="InterPro" id="IPR032689">
    <property type="entry name" value="TraG-D_C"/>
</dbReference>
<evidence type="ECO:0000313" key="3">
    <source>
        <dbReference type="EMBL" id="RYC83607.1"/>
    </source>
</evidence>
<evidence type="ECO:0000259" key="2">
    <source>
        <dbReference type="SMART" id="SM00052"/>
    </source>
</evidence>
<dbReference type="InterPro" id="IPR019476">
    <property type="entry name" value="T4SS_TraD_DNA-bd"/>
</dbReference>
<dbReference type="InterPro" id="IPR051162">
    <property type="entry name" value="T4SS_component"/>
</dbReference>
<dbReference type="InterPro" id="IPR027417">
    <property type="entry name" value="P-loop_NTPase"/>
</dbReference>
<feature type="transmembrane region" description="Helical" evidence="1">
    <location>
        <begin position="672"/>
        <end position="696"/>
    </location>
</feature>
<dbReference type="NCBIfam" id="TIGR03743">
    <property type="entry name" value="SXT_TraD"/>
    <property type="match status" value="1"/>
</dbReference>
<keyword evidence="1" id="KW-0812">Transmembrane</keyword>
<proteinExistence type="predicted"/>
<sequence>MLLVLEGGEIRLLGTRFPAKYVANWRSVAAAGPASLIPEGNTVASELFDFDNPWRPVYEGRQAASWLGATVGCMATATLLPLPTTFGTVTASACGVVGMWRAYKAWERASDKWRTSFAQKEFITIPDLFKISAPFAQMENGRGELTPQMWMGRGFHWTDIEASKMHSLMGAGVAKMLGKTALHGDGSYWLHGLAKEESVGVPLELLEGHTLIVGTTGVGKTRLFDILIAQCIMRGEPVVIIDPKGDQGLADNARKVCEFMGHPEKFIYFNPAHPDKSASIDPLRNWNRKTELASRVAALIPSETGTDAFVAFGWKVLQDICGALIATEERPNLMKLRRYIEGGPDDLLLKALRFHFRAKVQNWEEKLAPLIKKAQSNSKDDSPVLRAYIRFYKDVVIHEHPNVDLAGLISTFEHNRDHFSKMVASLIPILSMLTTDPLADLLSPEFEPGHDKISTDMKKVITNDMVLYMGLDSLADSTVGSAIGSVMLADMTAVAGDIYNYGGSSKKLVNVFVDEAAEVINTPTIQLLNKGRGAGFKMYIATQTFADFAARLGDENKARQVLGNTNNKIILRVLDAETQKYVSDGIPKIKAQSMSVRYGHSLTTTMSEEYGAAYQEQATAEEADLIPPGILSELPPLHCYIRQSGGRTYKTRIPILGERKEMPPSSEGKHSFASIVLVIVIFGSLAVLAFVPVEVFQTLRMREQRQIVDWLGAETDQWIMDRIMDTLSWVNAEAGQIMEQAANSGNKKIDLWLLDRIHAAAIWSHVVFYRLGMIIMWMAFALPCLMAAFSDGYFQRQIAKASFTSQSPRLHKGEALKMTDALHMAQRRFRAQPILCARTKAVKGLELLSRSRLDFNDPQGMLMADVEAIKAAWAVANHYRGSMRVHCNVEISSMGSLLWTDTMVEYMCPGVVVELVERNDSLTCSRSFSRICQTVQWVRRMGGVMAMDDWTGKAIEMGMLRELNPEFVKVNEPRYLRELADCGLGLGTQIVVERIESLQQATDAERIGATELQGYWCDVHVEHDFPAEFTPPGVIARDMALTKVA</sequence>
<organism evidence="3 4">
    <name type="scientific">Fusarium oxysporum f. sp. narcissi</name>
    <dbReference type="NCBI Taxonomy" id="451672"/>
    <lineage>
        <taxon>Eukaryota</taxon>
        <taxon>Fungi</taxon>
        <taxon>Dikarya</taxon>
        <taxon>Ascomycota</taxon>
        <taxon>Pezizomycotina</taxon>
        <taxon>Sordariomycetes</taxon>
        <taxon>Hypocreomycetidae</taxon>
        <taxon>Hypocreales</taxon>
        <taxon>Nectriaceae</taxon>
        <taxon>Fusarium</taxon>
        <taxon>Fusarium oxysporum species complex</taxon>
    </lineage>
</organism>
<dbReference type="PANTHER" id="PTHR30121">
    <property type="entry name" value="UNCHARACTERIZED PROTEIN YJGR-RELATED"/>
    <property type="match status" value="1"/>
</dbReference>
<feature type="transmembrane region" description="Helical" evidence="1">
    <location>
        <begin position="767"/>
        <end position="789"/>
    </location>
</feature>
<evidence type="ECO:0000256" key="1">
    <source>
        <dbReference type="SAM" id="Phobius"/>
    </source>
</evidence>
<keyword evidence="1" id="KW-0472">Membrane</keyword>
<evidence type="ECO:0000313" key="4">
    <source>
        <dbReference type="Proteomes" id="UP000290540"/>
    </source>
</evidence>
<dbReference type="SUPFAM" id="SSF141868">
    <property type="entry name" value="EAL domain-like"/>
    <property type="match status" value="1"/>
</dbReference>
<dbReference type="EMBL" id="MQTW01000147">
    <property type="protein sequence ID" value="RYC83607.1"/>
    <property type="molecule type" value="Genomic_DNA"/>
</dbReference>
<dbReference type="AlphaFoldDB" id="A0A4Q2VGS4"/>
<keyword evidence="1" id="KW-1133">Transmembrane helix</keyword>
<dbReference type="Gene3D" id="3.20.20.450">
    <property type="entry name" value="EAL domain"/>
    <property type="match status" value="1"/>
</dbReference>